<dbReference type="Proteomes" id="UP000183809">
    <property type="component" value="Unassembled WGS sequence"/>
</dbReference>
<accession>A0A1J9RPR7</accession>
<evidence type="ECO:0000313" key="3">
    <source>
        <dbReference type="Proteomes" id="UP000183809"/>
    </source>
</evidence>
<gene>
    <name evidence="2" type="ORF">BKCO1_6000057</name>
</gene>
<organism evidence="2 3">
    <name type="scientific">Diplodia corticola</name>
    <dbReference type="NCBI Taxonomy" id="236234"/>
    <lineage>
        <taxon>Eukaryota</taxon>
        <taxon>Fungi</taxon>
        <taxon>Dikarya</taxon>
        <taxon>Ascomycota</taxon>
        <taxon>Pezizomycotina</taxon>
        <taxon>Dothideomycetes</taxon>
        <taxon>Dothideomycetes incertae sedis</taxon>
        <taxon>Botryosphaeriales</taxon>
        <taxon>Botryosphaeriaceae</taxon>
        <taxon>Diplodia</taxon>
    </lineage>
</organism>
<sequence length="295" mass="31950">ARAARLHGNQHGLFGTFEEPHPIGYSSNWPEYGTNSGTETTDVWDNTTESFPRSDSATAGYQDNPWFPSQTLATCDPLLTQFSTDEWPNASTGPADQGIDGSMLEGTPNPFGVQAFNLNSSHDLGSNQLNDEIFKGYEHLLLPSATDEWDAPMPEAVPRLTTGLAGGIDGFTLEGLPNSFGVQASNWNFSADLGSNQLDDGISNGHEPAKAAETRPSEQHTVTPTSGPSYRQMPGSTNADFSTSNRCSCNLRFGSWTKLDEHLLLTGHHRDIHVVLIQSFEHAASAKRPFPTSLV</sequence>
<feature type="non-terminal residue" evidence="2">
    <location>
        <position position="1"/>
    </location>
</feature>
<comment type="caution">
    <text evidence="2">The sequence shown here is derived from an EMBL/GenBank/DDBJ whole genome shotgun (WGS) entry which is preliminary data.</text>
</comment>
<dbReference type="AlphaFoldDB" id="A0A1J9RPR7"/>
<evidence type="ECO:0000256" key="1">
    <source>
        <dbReference type="SAM" id="MobiDB-lite"/>
    </source>
</evidence>
<reference evidence="2 3" key="1">
    <citation type="submission" date="2016-10" db="EMBL/GenBank/DDBJ databases">
        <title>Proteomics and genomics reveal pathogen-plant mechanisms compatible with a hemibiotrophic lifestyle of Diplodia corticola.</title>
        <authorList>
            <person name="Fernandes I."/>
            <person name="De Jonge R."/>
            <person name="Van De Peer Y."/>
            <person name="Devreese B."/>
            <person name="Alves A."/>
            <person name="Esteves A.C."/>
        </authorList>
    </citation>
    <scope>NUCLEOTIDE SEQUENCE [LARGE SCALE GENOMIC DNA]</scope>
    <source>
        <strain evidence="2 3">CBS 112549</strain>
    </source>
</reference>
<feature type="compositionally biased region" description="Basic and acidic residues" evidence="1">
    <location>
        <begin position="207"/>
        <end position="218"/>
    </location>
</feature>
<keyword evidence="3" id="KW-1185">Reference proteome</keyword>
<dbReference type="GeneID" id="31017984"/>
<dbReference type="EMBL" id="MNUE01000060">
    <property type="protein sequence ID" value="OJD30455.1"/>
    <property type="molecule type" value="Genomic_DNA"/>
</dbReference>
<dbReference type="RefSeq" id="XP_020126715.1">
    <property type="nucleotide sequence ID" value="XM_020277723.1"/>
</dbReference>
<feature type="compositionally biased region" description="Polar residues" evidence="1">
    <location>
        <begin position="219"/>
        <end position="238"/>
    </location>
</feature>
<feature type="region of interest" description="Disordered" evidence="1">
    <location>
        <begin position="198"/>
        <end position="238"/>
    </location>
</feature>
<protein>
    <submittedName>
        <fullName evidence="2">Uncharacterized protein</fullName>
    </submittedName>
</protein>
<evidence type="ECO:0000313" key="2">
    <source>
        <dbReference type="EMBL" id="OJD30455.1"/>
    </source>
</evidence>
<proteinExistence type="predicted"/>
<name>A0A1J9RPR7_9PEZI</name>